<proteinExistence type="predicted"/>
<evidence type="ECO:0000313" key="6">
    <source>
        <dbReference type="EMBL" id="NKW44147.1"/>
    </source>
</evidence>
<reference evidence="5" key="2">
    <citation type="journal article" date="2020" name="Environ. Microbiol.">
        <title>The novel and transferable erm(51) gene confers Macrolides, Lincosamides, and Streptogramins B (MLSB) resistance to clonal Rhodococcus equi in the environment.</title>
        <authorList>
            <person name="Huber L."/>
            <person name="Giguere S."/>
            <person name="Slovis N.M."/>
            <person name="Alvarez-Narvaez S."/>
            <person name="Hart K.A."/>
            <person name="Greiter M."/>
            <person name="Morris E.R.A."/>
            <person name="Cohen N.D."/>
        </authorList>
    </citation>
    <scope>NUCLEOTIDE SEQUENCE</scope>
    <source>
        <strain evidence="5">Lh_116_1</strain>
        <strain evidence="6">Lh_16_1</strain>
    </source>
</reference>
<dbReference type="Proteomes" id="UP000603463">
    <property type="component" value="Unassembled WGS sequence"/>
</dbReference>
<evidence type="ECO:0000256" key="2">
    <source>
        <dbReference type="SAM" id="SignalP"/>
    </source>
</evidence>
<reference evidence="4" key="1">
    <citation type="submission" date="2019-11" db="EMBL/GenBank/DDBJ databases">
        <title>Spread of Macrolides and rifampicin resistant Rhodococcus equi in clinical isolates in the USA.</title>
        <authorList>
            <person name="Alvarez-Narvaez S."/>
            <person name="Huber L."/>
            <person name="Cohen N.D."/>
            <person name="Slovis N."/>
            <person name="Greiter M."/>
            <person name="Giguere S."/>
            <person name="Hart K."/>
        </authorList>
    </citation>
    <scope>NUCLEOTIDE SEQUENCE</scope>
    <source>
        <strain evidence="4">Lh_17</strain>
    </source>
</reference>
<dbReference type="RefSeq" id="WP_202979207.1">
    <property type="nucleotide sequence ID" value="NZ_CP095479.1"/>
</dbReference>
<gene>
    <name evidence="4" type="ORF">GS441_26750</name>
    <name evidence="5" type="ORF">GS882_28230</name>
    <name evidence="6" type="ORF">GS947_21935</name>
</gene>
<sequence>MTLSRFRRTAAAVALVAMVGLAAACGSSDEQDSSATSADTASAPVEVRWESYRGVSVPLSTVDGPTNTDAVVPSGYTQSPQGAVIAAIQGQARLALAPDNTWAQTAQVVAAPGAGRDAFSVARVMASITEEADPAQTAQFVGFRFSDYSQDAATVWLATRMPDGTLSASPTRLVWQGEDWKVELPSPSNEAADDPTPTDPTPLTSLDDYVAFSAAN</sequence>
<dbReference type="Proteomes" id="UP000808906">
    <property type="component" value="Unassembled WGS sequence"/>
</dbReference>
<dbReference type="Pfam" id="PF26526">
    <property type="entry name" value="DUF8175"/>
    <property type="match status" value="1"/>
</dbReference>
<evidence type="ECO:0000313" key="7">
    <source>
        <dbReference type="Proteomes" id="UP000603463"/>
    </source>
</evidence>
<protein>
    <recommendedName>
        <fullName evidence="3">DUF8175 domain-containing protein</fullName>
    </recommendedName>
</protein>
<evidence type="ECO:0000313" key="5">
    <source>
        <dbReference type="EMBL" id="NKT81914.1"/>
    </source>
</evidence>
<feature type="chain" id="PRO_5044465682" description="DUF8175 domain-containing protein" evidence="2">
    <location>
        <begin position="25"/>
        <end position="216"/>
    </location>
</feature>
<feature type="region of interest" description="Disordered" evidence="1">
    <location>
        <begin position="184"/>
        <end position="207"/>
    </location>
</feature>
<organism evidence="5 7">
    <name type="scientific">Rhodococcus hoagii</name>
    <name type="common">Corynebacterium equii</name>
    <dbReference type="NCBI Taxonomy" id="43767"/>
    <lineage>
        <taxon>Bacteria</taxon>
        <taxon>Bacillati</taxon>
        <taxon>Actinomycetota</taxon>
        <taxon>Actinomycetes</taxon>
        <taxon>Mycobacteriales</taxon>
        <taxon>Nocardiaceae</taxon>
        <taxon>Prescottella</taxon>
    </lineage>
</organism>
<evidence type="ECO:0000256" key="1">
    <source>
        <dbReference type="SAM" id="MobiDB-lite"/>
    </source>
</evidence>
<keyword evidence="2" id="KW-0732">Signal</keyword>
<dbReference type="AlphaFoldDB" id="A0A9Q5F202"/>
<evidence type="ECO:0000259" key="3">
    <source>
        <dbReference type="Pfam" id="PF26526"/>
    </source>
</evidence>
<name>A0A9Q5F202_RHOHA</name>
<dbReference type="EMBL" id="WUXR01000025">
    <property type="protein sequence ID" value="MBM4568878.1"/>
    <property type="molecule type" value="Genomic_DNA"/>
</dbReference>
<dbReference type="EMBL" id="WVDC01000017">
    <property type="protein sequence ID" value="NKW44147.1"/>
    <property type="molecule type" value="Genomic_DNA"/>
</dbReference>
<dbReference type="EMBL" id="WVBC01000044">
    <property type="protein sequence ID" value="NKT81914.1"/>
    <property type="molecule type" value="Genomic_DNA"/>
</dbReference>
<comment type="caution">
    <text evidence="5">The sequence shown here is derived from an EMBL/GenBank/DDBJ whole genome shotgun (WGS) entry which is preliminary data.</text>
</comment>
<dbReference type="InterPro" id="IPR058488">
    <property type="entry name" value="DUF8175"/>
</dbReference>
<evidence type="ECO:0000313" key="4">
    <source>
        <dbReference type="EMBL" id="MBM4568878.1"/>
    </source>
</evidence>
<accession>A0A9Q5F202</accession>
<feature type="signal peptide" evidence="2">
    <location>
        <begin position="1"/>
        <end position="24"/>
    </location>
</feature>
<dbReference type="Proteomes" id="UP000608063">
    <property type="component" value="Unassembled WGS sequence"/>
</dbReference>
<feature type="domain" description="DUF8175" evidence="3">
    <location>
        <begin position="26"/>
        <end position="210"/>
    </location>
</feature>
<dbReference type="PROSITE" id="PS51257">
    <property type="entry name" value="PROKAR_LIPOPROTEIN"/>
    <property type="match status" value="1"/>
</dbReference>